<dbReference type="InterPro" id="IPR047655">
    <property type="entry name" value="Transpos_IS630-like"/>
</dbReference>
<gene>
    <name evidence="2" type="ORF">ACFQZI_11380</name>
</gene>
<evidence type="ECO:0000313" key="2">
    <source>
        <dbReference type="EMBL" id="MFD0765455.1"/>
    </source>
</evidence>
<dbReference type="Proteomes" id="UP001597073">
    <property type="component" value="Unassembled WGS sequence"/>
</dbReference>
<dbReference type="RefSeq" id="WP_377142613.1">
    <property type="nucleotide sequence ID" value="NZ_JBHTIA010000007.1"/>
</dbReference>
<dbReference type="InterPro" id="IPR036397">
    <property type="entry name" value="RNaseH_sf"/>
</dbReference>
<dbReference type="EMBL" id="JBHTIA010000007">
    <property type="protein sequence ID" value="MFD0765455.1"/>
    <property type="molecule type" value="Genomic_DNA"/>
</dbReference>
<keyword evidence="3" id="KW-1185">Reference proteome</keyword>
<evidence type="ECO:0000259" key="1">
    <source>
        <dbReference type="Pfam" id="PF13358"/>
    </source>
</evidence>
<protein>
    <submittedName>
        <fullName evidence="2">IS630 family transposase</fullName>
    </submittedName>
</protein>
<dbReference type="InterPro" id="IPR038717">
    <property type="entry name" value="Tc1-like_DDE_dom"/>
</dbReference>
<reference evidence="3" key="1">
    <citation type="journal article" date="2019" name="Int. J. Syst. Evol. Microbiol.">
        <title>The Global Catalogue of Microorganisms (GCM) 10K type strain sequencing project: providing services to taxonomists for standard genome sequencing and annotation.</title>
        <authorList>
            <consortium name="The Broad Institute Genomics Platform"/>
            <consortium name="The Broad Institute Genome Sequencing Center for Infectious Disease"/>
            <person name="Wu L."/>
            <person name="Ma J."/>
        </authorList>
    </citation>
    <scope>NUCLEOTIDE SEQUENCE [LARGE SCALE GENOMIC DNA]</scope>
    <source>
        <strain evidence="3">CCUG 60742</strain>
    </source>
</reference>
<sequence length="517" mass="59713">MERIPLSKSSRVREECLKGKVHCSKLAVELGINRKTVARYIKEFNEIRQLYPNQVKNVSFRLPPKKRERTQLYHDLMVLLPVLIDRAITPCLMVTHLWADYRSVYPHGYGLFWFGAHYNIWRNEHQICRYSHRRVRSISPGEEKILLIWRNAGSRERWQKATVILGSFANRPLSEMMAQVEKTRDTLLIWIDHFKTGSIALLDKQHYTTSPDLLELVRVKQENLTKLLHQTPQLHGFNRASWRVADLCVAYQQVYQLPISRSCALENLHKMGLGYYKSRELLTSPDPDFRPKLDHIKQILTHLGERERFFSVDEYGPFAIKMKIGRSFTPAGQIKTVAQAQKSKGFIIVTAALELAHNQVSHIYSYKKNTDEIIKLIDVLLIEYRDTDKLYLSWDAASWHASKKLDGHLVHINSEGYRLEHGTPRVELAPLPVSAQFLNVIESVFSGLAKAVIHNSDYQSVDECRKAIDCHFHARNAHYKKHPLKAGKKIWGSEIVVPEFNEGKHAKSLTGMRGARA</sequence>
<name>A0ABW2ZGX9_9SPHI</name>
<feature type="domain" description="Tc1-like transposase DDE" evidence="1">
    <location>
        <begin position="311"/>
        <end position="463"/>
    </location>
</feature>
<organism evidence="2 3">
    <name type="scientific">Mucilaginibacter lutimaris</name>
    <dbReference type="NCBI Taxonomy" id="931629"/>
    <lineage>
        <taxon>Bacteria</taxon>
        <taxon>Pseudomonadati</taxon>
        <taxon>Bacteroidota</taxon>
        <taxon>Sphingobacteriia</taxon>
        <taxon>Sphingobacteriales</taxon>
        <taxon>Sphingobacteriaceae</taxon>
        <taxon>Mucilaginibacter</taxon>
    </lineage>
</organism>
<dbReference type="Gene3D" id="3.30.420.10">
    <property type="entry name" value="Ribonuclease H-like superfamily/Ribonuclease H"/>
    <property type="match status" value="1"/>
</dbReference>
<dbReference type="NCBIfam" id="NF033545">
    <property type="entry name" value="transpos_IS630"/>
    <property type="match status" value="1"/>
</dbReference>
<accession>A0ABW2ZGX9</accession>
<evidence type="ECO:0000313" key="3">
    <source>
        <dbReference type="Proteomes" id="UP001597073"/>
    </source>
</evidence>
<comment type="caution">
    <text evidence="2">The sequence shown here is derived from an EMBL/GenBank/DDBJ whole genome shotgun (WGS) entry which is preliminary data.</text>
</comment>
<proteinExistence type="predicted"/>
<dbReference type="Pfam" id="PF13358">
    <property type="entry name" value="DDE_3"/>
    <property type="match status" value="1"/>
</dbReference>